<dbReference type="InterPro" id="IPR009057">
    <property type="entry name" value="Homeodomain-like_sf"/>
</dbReference>
<gene>
    <name evidence="4" type="ORF">ACFQZX_05255</name>
</gene>
<dbReference type="PANTHER" id="PTHR43479">
    <property type="entry name" value="ACREF/ENVCD OPERON REPRESSOR-RELATED"/>
    <property type="match status" value="1"/>
</dbReference>
<dbReference type="Gene3D" id="1.10.357.10">
    <property type="entry name" value="Tetracycline Repressor, domain 2"/>
    <property type="match status" value="1"/>
</dbReference>
<dbReference type="InterPro" id="IPR050624">
    <property type="entry name" value="HTH-type_Tx_Regulator"/>
</dbReference>
<dbReference type="EMBL" id="JBHTHZ010000002">
    <property type="protein sequence ID" value="MFD0793013.1"/>
    <property type="molecule type" value="Genomic_DNA"/>
</dbReference>
<dbReference type="InterPro" id="IPR001647">
    <property type="entry name" value="HTH_TetR"/>
</dbReference>
<dbReference type="PANTHER" id="PTHR43479:SF11">
    <property type="entry name" value="ACREF_ENVCD OPERON REPRESSOR-RELATED"/>
    <property type="match status" value="1"/>
</dbReference>
<dbReference type="PROSITE" id="PS50977">
    <property type="entry name" value="HTH_TETR_2"/>
    <property type="match status" value="1"/>
</dbReference>
<organism evidence="4 5">
    <name type="scientific">Mucilaginibacter litoreus</name>
    <dbReference type="NCBI Taxonomy" id="1048221"/>
    <lineage>
        <taxon>Bacteria</taxon>
        <taxon>Pseudomonadati</taxon>
        <taxon>Bacteroidota</taxon>
        <taxon>Sphingobacteriia</taxon>
        <taxon>Sphingobacteriales</taxon>
        <taxon>Sphingobacteriaceae</taxon>
        <taxon>Mucilaginibacter</taxon>
    </lineage>
</organism>
<evidence type="ECO:0000256" key="2">
    <source>
        <dbReference type="PROSITE-ProRule" id="PRU00335"/>
    </source>
</evidence>
<reference evidence="5" key="1">
    <citation type="journal article" date="2019" name="Int. J. Syst. Evol. Microbiol.">
        <title>The Global Catalogue of Microorganisms (GCM) 10K type strain sequencing project: providing services to taxonomists for standard genome sequencing and annotation.</title>
        <authorList>
            <consortium name="The Broad Institute Genomics Platform"/>
            <consortium name="The Broad Institute Genome Sequencing Center for Infectious Disease"/>
            <person name="Wu L."/>
            <person name="Ma J."/>
        </authorList>
    </citation>
    <scope>NUCLEOTIDE SEQUENCE [LARGE SCALE GENOMIC DNA]</scope>
    <source>
        <strain evidence="5">CCUG 61484</strain>
    </source>
</reference>
<name>A0ABW3APR2_9SPHI</name>
<feature type="DNA-binding region" description="H-T-H motif" evidence="2">
    <location>
        <begin position="29"/>
        <end position="48"/>
    </location>
</feature>
<dbReference type="Proteomes" id="UP001597010">
    <property type="component" value="Unassembled WGS sequence"/>
</dbReference>
<dbReference type="SUPFAM" id="SSF46689">
    <property type="entry name" value="Homeodomain-like"/>
    <property type="match status" value="1"/>
</dbReference>
<protein>
    <submittedName>
        <fullName evidence="4">TetR/AcrR family transcriptional regulator</fullName>
    </submittedName>
</protein>
<keyword evidence="5" id="KW-1185">Reference proteome</keyword>
<feature type="domain" description="HTH tetR-type" evidence="3">
    <location>
        <begin position="6"/>
        <end position="66"/>
    </location>
</feature>
<evidence type="ECO:0000313" key="4">
    <source>
        <dbReference type="EMBL" id="MFD0793013.1"/>
    </source>
</evidence>
<evidence type="ECO:0000256" key="1">
    <source>
        <dbReference type="ARBA" id="ARBA00023125"/>
    </source>
</evidence>
<dbReference type="Pfam" id="PF00440">
    <property type="entry name" value="TetR_N"/>
    <property type="match status" value="1"/>
</dbReference>
<evidence type="ECO:0000313" key="5">
    <source>
        <dbReference type="Proteomes" id="UP001597010"/>
    </source>
</evidence>
<proteinExistence type="predicted"/>
<sequence length="200" mass="23074">MRTNNPIKEQAIKDITLQIIAAEGLENLSMQKLAKAANISPRTIYLKYKDKDDLLVKLYVDEVIGTYQKVLLEGLTDTMPFDEGIKRLWQNTFNHLKDNRPAFALMQYGKSSPLLNKAFQDRGIKQEDHFKVFLSFLQYHIDKKTIINLHIDVYLALLFAPLHELVKEYFDYADRSQQIITPAIVTQCCEAVIKGVLIKN</sequence>
<dbReference type="RefSeq" id="WP_377112177.1">
    <property type="nucleotide sequence ID" value="NZ_JBHTHZ010000002.1"/>
</dbReference>
<evidence type="ECO:0000259" key="3">
    <source>
        <dbReference type="PROSITE" id="PS50977"/>
    </source>
</evidence>
<comment type="caution">
    <text evidence="4">The sequence shown here is derived from an EMBL/GenBank/DDBJ whole genome shotgun (WGS) entry which is preliminary data.</text>
</comment>
<keyword evidence="1 2" id="KW-0238">DNA-binding</keyword>
<accession>A0ABW3APR2</accession>